<evidence type="ECO:0000313" key="1">
    <source>
        <dbReference type="EMBL" id="PMD16790.1"/>
    </source>
</evidence>
<evidence type="ECO:0000313" key="2">
    <source>
        <dbReference type="Proteomes" id="UP000235672"/>
    </source>
</evidence>
<accession>A0A2J6PRX2</accession>
<dbReference type="AlphaFoldDB" id="A0A2J6PRX2"/>
<gene>
    <name evidence="1" type="ORF">NA56DRAFT_302567</name>
</gene>
<name>A0A2J6PRX2_9HELO</name>
<dbReference type="EMBL" id="KZ613503">
    <property type="protein sequence ID" value="PMD16790.1"/>
    <property type="molecule type" value="Genomic_DNA"/>
</dbReference>
<dbReference type="Proteomes" id="UP000235672">
    <property type="component" value="Unassembled WGS sequence"/>
</dbReference>
<proteinExistence type="predicted"/>
<protein>
    <submittedName>
        <fullName evidence="1">Uncharacterized protein</fullName>
    </submittedName>
</protein>
<keyword evidence="2" id="KW-1185">Reference proteome</keyword>
<organism evidence="1 2">
    <name type="scientific">Hyaloscypha hepaticicola</name>
    <dbReference type="NCBI Taxonomy" id="2082293"/>
    <lineage>
        <taxon>Eukaryota</taxon>
        <taxon>Fungi</taxon>
        <taxon>Dikarya</taxon>
        <taxon>Ascomycota</taxon>
        <taxon>Pezizomycotina</taxon>
        <taxon>Leotiomycetes</taxon>
        <taxon>Helotiales</taxon>
        <taxon>Hyaloscyphaceae</taxon>
        <taxon>Hyaloscypha</taxon>
    </lineage>
</organism>
<reference evidence="1 2" key="1">
    <citation type="submission" date="2016-05" db="EMBL/GenBank/DDBJ databases">
        <title>A degradative enzymes factory behind the ericoid mycorrhizal symbiosis.</title>
        <authorList>
            <consortium name="DOE Joint Genome Institute"/>
            <person name="Martino E."/>
            <person name="Morin E."/>
            <person name="Grelet G."/>
            <person name="Kuo A."/>
            <person name="Kohler A."/>
            <person name="Daghino S."/>
            <person name="Barry K."/>
            <person name="Choi C."/>
            <person name="Cichocki N."/>
            <person name="Clum A."/>
            <person name="Copeland A."/>
            <person name="Hainaut M."/>
            <person name="Haridas S."/>
            <person name="Labutti K."/>
            <person name="Lindquist E."/>
            <person name="Lipzen A."/>
            <person name="Khouja H.-R."/>
            <person name="Murat C."/>
            <person name="Ohm R."/>
            <person name="Olson A."/>
            <person name="Spatafora J."/>
            <person name="Veneault-Fourrey C."/>
            <person name="Henrissat B."/>
            <person name="Grigoriev I."/>
            <person name="Martin F."/>
            <person name="Perotto S."/>
        </authorList>
    </citation>
    <scope>NUCLEOTIDE SEQUENCE [LARGE SCALE GENOMIC DNA]</scope>
    <source>
        <strain evidence="1 2">UAMH 7357</strain>
    </source>
</reference>
<sequence>MPTVTALLENQGIWRTFLQKTSGSIRIFNTKSLVSNLSAMALTRTSTLTQEHFVRLPTLLGQYSQAFNHLAGINNYDEKNDQTRNGIKPNIGSGACLHFTQTLMKLIFEAVRLPLQLFTPDVDLDGTHMEKLLVQALQQQNRWCPYVIEKLYNNMNYSVIHWLWASEINALDGRDHSLVRLRNAMLCTSHQGQNMLKHMQMGAIATVLDTIQKQGKS</sequence>